<dbReference type="Pfam" id="PF19782">
    <property type="entry name" value="DUF6267"/>
    <property type="match status" value="1"/>
</dbReference>
<proteinExistence type="predicted"/>
<dbReference type="InterPro" id="IPR046234">
    <property type="entry name" value="DUF6267"/>
</dbReference>
<gene>
    <name evidence="1" type="ORF">UFOVP250_137</name>
</gene>
<sequence length="391" mass="43798">MKTFISFLKEDTEEETKLKHIHHAEDRPLLHGAKGFDHAYNALNQAHEHIKSGGKSSALTMKYDGSPSIVFGHHPETGKFFVASKSAFNKNPKINYTHADILKNHGHAPGLVEKLHAGLNHLKKVAPKTGVYQGDLMYSEGDKKETKKGVSFTPNTITYTAKGTQADKIRKSKLGVIIHTQYHGKDLASMKSDSHPDLHNFGHHEDVWHKSADADTKDVHYSDKDQEEFHKHMAAAKAIHDEHKGKMYASTQPHQGDGNHLATYINHTVRTGETPSAEGLKKHIKDKYDKASSKLKTPAAVGRKNAELKVHLDHITANKEHYDNLLKMHHHLQQAKDVLVNNLNQHTGGLEHHIDGKRTDPEGFVVNHAGEPTKLVNRKEFSKANLLKVRK</sequence>
<evidence type="ECO:0000313" key="1">
    <source>
        <dbReference type="EMBL" id="CAB4133350.1"/>
    </source>
</evidence>
<protein>
    <submittedName>
        <fullName evidence="1">Uncharacterized protein</fullName>
    </submittedName>
</protein>
<reference evidence="1" key="1">
    <citation type="submission" date="2020-04" db="EMBL/GenBank/DDBJ databases">
        <authorList>
            <person name="Chiriac C."/>
            <person name="Salcher M."/>
            <person name="Ghai R."/>
            <person name="Kavagutti S V."/>
        </authorList>
    </citation>
    <scope>NUCLEOTIDE SEQUENCE</scope>
</reference>
<organism evidence="1">
    <name type="scientific">uncultured Caudovirales phage</name>
    <dbReference type="NCBI Taxonomy" id="2100421"/>
    <lineage>
        <taxon>Viruses</taxon>
        <taxon>Duplodnaviria</taxon>
        <taxon>Heunggongvirae</taxon>
        <taxon>Uroviricota</taxon>
        <taxon>Caudoviricetes</taxon>
        <taxon>Peduoviridae</taxon>
        <taxon>Maltschvirus</taxon>
        <taxon>Maltschvirus maltsch</taxon>
    </lineage>
</organism>
<dbReference type="EMBL" id="LR796270">
    <property type="protein sequence ID" value="CAB4133350.1"/>
    <property type="molecule type" value="Genomic_DNA"/>
</dbReference>
<name>A0A6J5LK36_9CAUD</name>
<accession>A0A6J5LK36</accession>